<dbReference type="Gene3D" id="3.30.70.270">
    <property type="match status" value="1"/>
</dbReference>
<dbReference type="PANTHER" id="PTHR45138:SF9">
    <property type="entry name" value="DIGUANYLATE CYCLASE DGCM-RELATED"/>
    <property type="match status" value="1"/>
</dbReference>
<dbReference type="Pfam" id="PF00990">
    <property type="entry name" value="GGDEF"/>
    <property type="match status" value="1"/>
</dbReference>
<dbReference type="SMART" id="SM00028">
    <property type="entry name" value="TPR"/>
    <property type="match status" value="3"/>
</dbReference>
<dbReference type="RefSeq" id="WP_189009247.1">
    <property type="nucleotide sequence ID" value="NZ_BMPP01000010.1"/>
</dbReference>
<proteinExistence type="predicted"/>
<keyword evidence="3" id="KW-1185">Reference proteome</keyword>
<evidence type="ECO:0000313" key="3">
    <source>
        <dbReference type="Proteomes" id="UP000647587"/>
    </source>
</evidence>
<dbReference type="InterPro" id="IPR011990">
    <property type="entry name" value="TPR-like_helical_dom_sf"/>
</dbReference>
<reference evidence="3" key="1">
    <citation type="journal article" date="2019" name="Int. J. Syst. Evol. Microbiol.">
        <title>The Global Catalogue of Microorganisms (GCM) 10K type strain sequencing project: providing services to taxonomists for standard genome sequencing and annotation.</title>
        <authorList>
            <consortium name="The Broad Institute Genomics Platform"/>
            <consortium name="The Broad Institute Genome Sequencing Center for Infectious Disease"/>
            <person name="Wu L."/>
            <person name="Ma J."/>
        </authorList>
    </citation>
    <scope>NUCLEOTIDE SEQUENCE [LARGE SCALE GENOMIC DNA]</scope>
    <source>
        <strain evidence="3">JCM 30331</strain>
    </source>
</reference>
<dbReference type="SMART" id="SM00267">
    <property type="entry name" value="GGDEF"/>
    <property type="match status" value="1"/>
</dbReference>
<dbReference type="InterPro" id="IPR019734">
    <property type="entry name" value="TPR_rpt"/>
</dbReference>
<dbReference type="InterPro" id="IPR000160">
    <property type="entry name" value="GGDEF_dom"/>
</dbReference>
<dbReference type="InterPro" id="IPR043128">
    <property type="entry name" value="Rev_trsase/Diguanyl_cyclase"/>
</dbReference>
<dbReference type="SUPFAM" id="SSF55073">
    <property type="entry name" value="Nucleotide cyclase"/>
    <property type="match status" value="1"/>
</dbReference>
<dbReference type="Proteomes" id="UP000647587">
    <property type="component" value="Unassembled WGS sequence"/>
</dbReference>
<sequence>MPDVPESTDALPPDPQFPASVPADLRAAWGAARSDEERAMALLEVAYFLEDFSKWQAAEMGEQALQYAKRSENRTLIARILLSISFALGEGARFTEAFGYLSQTIALAHTMSEEGQQILLDALCVRGTLRHNLGDEHGAQRDFLSVLSREDEAPDPITLLLARVNLVGVYATIHQPEVALHHSRLAGEQLSAIVQAHAGRGEMMRHEDHYRLGVTETRVAAFLEFARQLRRLQRPEAMHGALDEAEGLLDMAVQLAGTDDNVQQHMLLEVHAAHLKLLRDDLSGAETHARRAAALTESLGASIFPEAYLALARVLSAQECGPEAAEAYRQALDIARKCGRHRVIQEVLGELSELHEQQGDLQGALRAMREALSHAREALQVIDQAEFVAPDVTVPGSAAGGLQFTWQERLRLAEQQAQQDPLTGLLNRRGLDISLHRLHHEHAGSELPLLVALLDIDHFKSVNDRHSHTVGDSVLRTVAHLLTDTARSDTLLARYGGEEFLLAARVTDHTAAHALLERCRAVIEGYDWTPLLGDRSLTISVGYALGRPVTFASALDLADQHLYAAKQAGRNQVHPVEQALATRM</sequence>
<accession>A0ABQ2EXF3</accession>
<protein>
    <recommendedName>
        <fullName evidence="1">GGDEF domain-containing protein</fullName>
    </recommendedName>
</protein>
<feature type="domain" description="GGDEF" evidence="1">
    <location>
        <begin position="447"/>
        <end position="578"/>
    </location>
</feature>
<dbReference type="PANTHER" id="PTHR45138">
    <property type="entry name" value="REGULATORY COMPONENTS OF SENSORY TRANSDUCTION SYSTEM"/>
    <property type="match status" value="1"/>
</dbReference>
<dbReference type="NCBIfam" id="TIGR00254">
    <property type="entry name" value="GGDEF"/>
    <property type="match status" value="1"/>
</dbReference>
<comment type="caution">
    <text evidence="2">The sequence shown here is derived from an EMBL/GenBank/DDBJ whole genome shotgun (WGS) entry which is preliminary data.</text>
</comment>
<gene>
    <name evidence="2" type="ORF">GCM10008955_25550</name>
</gene>
<evidence type="ECO:0000259" key="1">
    <source>
        <dbReference type="PROSITE" id="PS50887"/>
    </source>
</evidence>
<organism evidence="2 3">
    <name type="scientific">Deinococcus malanensis</name>
    <dbReference type="NCBI Taxonomy" id="1706855"/>
    <lineage>
        <taxon>Bacteria</taxon>
        <taxon>Thermotogati</taxon>
        <taxon>Deinococcota</taxon>
        <taxon>Deinococci</taxon>
        <taxon>Deinococcales</taxon>
        <taxon>Deinococcaceae</taxon>
        <taxon>Deinococcus</taxon>
    </lineage>
</organism>
<dbReference type="InterPro" id="IPR050469">
    <property type="entry name" value="Diguanylate_Cyclase"/>
</dbReference>
<evidence type="ECO:0000313" key="2">
    <source>
        <dbReference type="EMBL" id="GGK30648.1"/>
    </source>
</evidence>
<dbReference type="PROSITE" id="PS50887">
    <property type="entry name" value="GGDEF"/>
    <property type="match status" value="1"/>
</dbReference>
<name>A0ABQ2EXF3_9DEIO</name>
<dbReference type="Gene3D" id="1.25.40.10">
    <property type="entry name" value="Tetratricopeptide repeat domain"/>
    <property type="match status" value="2"/>
</dbReference>
<dbReference type="SUPFAM" id="SSF48452">
    <property type="entry name" value="TPR-like"/>
    <property type="match status" value="1"/>
</dbReference>
<dbReference type="CDD" id="cd01949">
    <property type="entry name" value="GGDEF"/>
    <property type="match status" value="1"/>
</dbReference>
<dbReference type="Pfam" id="PF13424">
    <property type="entry name" value="TPR_12"/>
    <property type="match status" value="1"/>
</dbReference>
<dbReference type="InterPro" id="IPR029787">
    <property type="entry name" value="Nucleotide_cyclase"/>
</dbReference>
<dbReference type="EMBL" id="BMPP01000010">
    <property type="protein sequence ID" value="GGK30648.1"/>
    <property type="molecule type" value="Genomic_DNA"/>
</dbReference>